<dbReference type="HOGENOM" id="CLU_852138_0_0_11"/>
<evidence type="ECO:0000256" key="1">
    <source>
        <dbReference type="SAM" id="MobiDB-lite"/>
    </source>
</evidence>
<evidence type="ECO:0000313" key="2">
    <source>
        <dbReference type="EMBL" id="AFU01632.1"/>
    </source>
</evidence>
<gene>
    <name evidence="2" type="ORF">O3I_018365</name>
</gene>
<dbReference type="STRING" id="1133849.O3I_018365"/>
<proteinExistence type="predicted"/>
<dbReference type="Proteomes" id="UP000006304">
    <property type="component" value="Chromosome"/>
</dbReference>
<protein>
    <submittedName>
        <fullName evidence="2">Uncharacterized protein</fullName>
    </submittedName>
</protein>
<dbReference type="eggNOG" id="COG2334">
    <property type="taxonomic scope" value="Bacteria"/>
</dbReference>
<dbReference type="EMBL" id="CP003876">
    <property type="protein sequence ID" value="AFU01632.1"/>
    <property type="molecule type" value="Genomic_DNA"/>
</dbReference>
<dbReference type="RefSeq" id="WP_014984487.1">
    <property type="nucleotide sequence ID" value="NC_018681.1"/>
</dbReference>
<dbReference type="AlphaFoldDB" id="K0EVJ6"/>
<accession>K0EVJ6</accession>
<dbReference type="KEGG" id="nbr:O3I_018365"/>
<evidence type="ECO:0000313" key="3">
    <source>
        <dbReference type="Proteomes" id="UP000006304"/>
    </source>
</evidence>
<organism evidence="2 3">
    <name type="scientific">Nocardia brasiliensis (strain ATCC 700358 / HUJEG-1)</name>
    <dbReference type="NCBI Taxonomy" id="1133849"/>
    <lineage>
        <taxon>Bacteria</taxon>
        <taxon>Bacillati</taxon>
        <taxon>Actinomycetota</taxon>
        <taxon>Actinomycetes</taxon>
        <taxon>Mycobacteriales</taxon>
        <taxon>Nocardiaceae</taxon>
        <taxon>Nocardia</taxon>
    </lineage>
</organism>
<feature type="region of interest" description="Disordered" evidence="1">
    <location>
        <begin position="1"/>
        <end position="20"/>
    </location>
</feature>
<name>K0EVJ6_NOCB7</name>
<sequence length="326" mass="36002">MQEHDDEHPPLQPGSKLVLGYDYSDTGDGRPLPYGTVYYCSPFIALSTTDPVTGWVPPDTPATLTATVQNLSGLGTALGTKLNFYYARPSLGALTDITWIGQSKPKPLPPGAAETMECTTPWTPRLDFGTHQCLLVHAESLEEKVEFPWRADLDRHVGQRNLVVDPPATEGTKILTVTNPFDFDAVTWLTLRSWRINGLTPQLTHALGTTLADLCTHVDDPKRRRLLLRYDVEVSAGEPIGVHFEGFGNDEPFEPFDDRTTEQLFRRRGESFDSHVLAESTLAPGCKRDAVFHVASPRDGAIYVHQLTQVIDGIEIGGYTVFALSD</sequence>
<reference evidence="2 3" key="1">
    <citation type="journal article" date="2012" name="J. Bacteriol.">
        <title>Complete genome sequence of Nocardia brasiliensis HUJEG-1.</title>
        <authorList>
            <person name="Vera-Cabrera L."/>
            <person name="Ortiz-Lopez R."/>
            <person name="Elizondo-Gonzalez R."/>
            <person name="Perez-Maya A.A."/>
            <person name="Ocampo-Candiani J."/>
        </authorList>
    </citation>
    <scope>NUCLEOTIDE SEQUENCE [LARGE SCALE GENOMIC DNA]</scope>
    <source>
        <strain evidence="3">ATCC 700358</strain>
    </source>
</reference>
<keyword evidence="3" id="KW-1185">Reference proteome</keyword>